<feature type="transmembrane region" description="Helical" evidence="6">
    <location>
        <begin position="20"/>
        <end position="38"/>
    </location>
</feature>
<evidence type="ECO:0000256" key="2">
    <source>
        <dbReference type="ARBA" id="ARBA00022692"/>
    </source>
</evidence>
<evidence type="ECO:0000259" key="7">
    <source>
        <dbReference type="PROSITE" id="PS50850"/>
    </source>
</evidence>
<feature type="transmembrane region" description="Helical" evidence="6">
    <location>
        <begin position="147"/>
        <end position="166"/>
    </location>
</feature>
<dbReference type="Pfam" id="PF07690">
    <property type="entry name" value="MFS_1"/>
    <property type="match status" value="1"/>
</dbReference>
<keyword evidence="4 6" id="KW-0472">Membrane</keyword>
<evidence type="ECO:0000256" key="5">
    <source>
        <dbReference type="SAM" id="MobiDB-lite"/>
    </source>
</evidence>
<evidence type="ECO:0000256" key="3">
    <source>
        <dbReference type="ARBA" id="ARBA00022989"/>
    </source>
</evidence>
<feature type="transmembrane region" description="Helical" evidence="6">
    <location>
        <begin position="352"/>
        <end position="371"/>
    </location>
</feature>
<feature type="transmembrane region" description="Helical" evidence="6">
    <location>
        <begin position="103"/>
        <end position="126"/>
    </location>
</feature>
<dbReference type="RefSeq" id="WP_257924674.1">
    <property type="nucleotide sequence ID" value="NZ_JAMXQV010000023.1"/>
</dbReference>
<feature type="transmembrane region" description="Helical" evidence="6">
    <location>
        <begin position="312"/>
        <end position="332"/>
    </location>
</feature>
<dbReference type="Proteomes" id="UP001144096">
    <property type="component" value="Unassembled WGS sequence"/>
</dbReference>
<feature type="transmembrane region" description="Helical" evidence="6">
    <location>
        <begin position="221"/>
        <end position="243"/>
    </location>
</feature>
<keyword evidence="2 6" id="KW-0812">Transmembrane</keyword>
<feature type="transmembrane region" description="Helical" evidence="6">
    <location>
        <begin position="172"/>
        <end position="189"/>
    </location>
</feature>
<keyword evidence="3 6" id="KW-1133">Transmembrane helix</keyword>
<feature type="transmembrane region" description="Helical" evidence="6">
    <location>
        <begin position="255"/>
        <end position="274"/>
    </location>
</feature>
<sequence>MLGFRLPAKPAVQRAVRLTYGFQFFFGLLLWVPIFYQYQKLVGLSDGEIFGIQSIYYVVFCLLEIPTGLIADRFDYRTSLAAGAGVLVVANLVPVFLGSYSGFLIHFVLIALARSLVSGAQSAYLYEFLHASGAGEHYLRVEGVGRAYSLVGKIVYWPVIGLLMAWNLPSPYWLTAINAAVALAFALKLPPIPGGRRVSGKTASLLAGVGGALSTLRASRWLALLMVQGIAMFTLVRICQVNLFQPILESKSLSVNFYGAVLAAMTVFEALGAARPHRLRRAIGPVGSVFTLTIVMALCLGVVVFASPLATVVLLCVFAVATGIAFPVQKQLLNDSIPDSRHRATLLSMESIVDRAVCALVAVALGAYLAAGELDEFLVLSAAVTCVAMGLLAVLLLAVRKHRSDRRARVLTPAPPAARVSPPPPRVELVPRFPPAGADRRCHGSELREPGQAEKLRN</sequence>
<organism evidence="8 9">
    <name type="scientific">Amycolatopsis iheyensis</name>
    <dbReference type="NCBI Taxonomy" id="2945988"/>
    <lineage>
        <taxon>Bacteria</taxon>
        <taxon>Bacillati</taxon>
        <taxon>Actinomycetota</taxon>
        <taxon>Actinomycetes</taxon>
        <taxon>Pseudonocardiales</taxon>
        <taxon>Pseudonocardiaceae</taxon>
        <taxon>Amycolatopsis</taxon>
    </lineage>
</organism>
<keyword evidence="9" id="KW-1185">Reference proteome</keyword>
<dbReference type="EMBL" id="JAMXQV010000023">
    <property type="protein sequence ID" value="MCR6488108.1"/>
    <property type="molecule type" value="Genomic_DNA"/>
</dbReference>
<dbReference type="GO" id="GO:0022857">
    <property type="term" value="F:transmembrane transporter activity"/>
    <property type="evidence" value="ECO:0007669"/>
    <property type="project" value="InterPro"/>
</dbReference>
<reference evidence="8" key="1">
    <citation type="submission" date="2022-06" db="EMBL/GenBank/DDBJ databases">
        <title>Amycolatopsis iheyaensis sp. nov., a new species of the genus Amycolatopsis isolated from soil in Iheya island, Japan.</title>
        <authorList>
            <person name="Ngamcharungchit C."/>
            <person name="Kanto H."/>
            <person name="Take A."/>
            <person name="Intra B."/>
            <person name="Matsumoto A."/>
            <person name="Panbangred W."/>
            <person name="Inahashi Y."/>
        </authorList>
    </citation>
    <scope>NUCLEOTIDE SEQUENCE</scope>
    <source>
        <strain evidence="8">OK19-0408</strain>
    </source>
</reference>
<protein>
    <submittedName>
        <fullName evidence="8">MFS transporter</fullName>
    </submittedName>
</protein>
<evidence type="ECO:0000256" key="6">
    <source>
        <dbReference type="SAM" id="Phobius"/>
    </source>
</evidence>
<dbReference type="Gene3D" id="1.20.1250.20">
    <property type="entry name" value="MFS general substrate transporter like domains"/>
    <property type="match status" value="1"/>
</dbReference>
<accession>A0A9X2SNK9</accession>
<dbReference type="SUPFAM" id="SSF103473">
    <property type="entry name" value="MFS general substrate transporter"/>
    <property type="match status" value="1"/>
</dbReference>
<dbReference type="PROSITE" id="PS50850">
    <property type="entry name" value="MFS"/>
    <property type="match status" value="1"/>
</dbReference>
<dbReference type="InterPro" id="IPR036259">
    <property type="entry name" value="MFS_trans_sf"/>
</dbReference>
<feature type="transmembrane region" description="Helical" evidence="6">
    <location>
        <begin position="377"/>
        <end position="399"/>
    </location>
</feature>
<dbReference type="PANTHER" id="PTHR23530:SF1">
    <property type="entry name" value="PERMEASE, MAJOR FACILITATOR SUPERFAMILY-RELATED"/>
    <property type="match status" value="1"/>
</dbReference>
<feature type="compositionally biased region" description="Basic and acidic residues" evidence="5">
    <location>
        <begin position="438"/>
        <end position="458"/>
    </location>
</feature>
<dbReference type="InterPro" id="IPR020846">
    <property type="entry name" value="MFS_dom"/>
</dbReference>
<evidence type="ECO:0000313" key="8">
    <source>
        <dbReference type="EMBL" id="MCR6488108.1"/>
    </source>
</evidence>
<feature type="region of interest" description="Disordered" evidence="5">
    <location>
        <begin position="408"/>
        <end position="458"/>
    </location>
</feature>
<dbReference type="PANTHER" id="PTHR23530">
    <property type="entry name" value="TRANSPORT PROTEIN-RELATED"/>
    <property type="match status" value="1"/>
</dbReference>
<name>A0A9X2SNK9_9PSEU</name>
<dbReference type="GO" id="GO:0005886">
    <property type="term" value="C:plasma membrane"/>
    <property type="evidence" value="ECO:0007669"/>
    <property type="project" value="UniProtKB-SubCell"/>
</dbReference>
<comment type="subcellular location">
    <subcellularLocation>
        <location evidence="1">Cell membrane</location>
        <topology evidence="1">Multi-pass membrane protein</topology>
    </subcellularLocation>
</comment>
<feature type="transmembrane region" description="Helical" evidence="6">
    <location>
        <begin position="78"/>
        <end position="97"/>
    </location>
</feature>
<evidence type="ECO:0000256" key="4">
    <source>
        <dbReference type="ARBA" id="ARBA00023136"/>
    </source>
</evidence>
<feature type="transmembrane region" description="Helical" evidence="6">
    <location>
        <begin position="286"/>
        <end position="306"/>
    </location>
</feature>
<gene>
    <name evidence="8" type="ORF">M8542_35305</name>
</gene>
<dbReference type="InterPro" id="IPR011701">
    <property type="entry name" value="MFS"/>
</dbReference>
<dbReference type="CDD" id="cd06174">
    <property type="entry name" value="MFS"/>
    <property type="match status" value="1"/>
</dbReference>
<feature type="domain" description="Major facilitator superfamily (MFS) profile" evidence="7">
    <location>
        <begin position="1"/>
        <end position="402"/>
    </location>
</feature>
<feature type="compositionally biased region" description="Pro residues" evidence="5">
    <location>
        <begin position="413"/>
        <end position="426"/>
    </location>
</feature>
<dbReference type="InterPro" id="IPR053160">
    <property type="entry name" value="MFS_DHA3_Transporter"/>
</dbReference>
<evidence type="ECO:0000313" key="9">
    <source>
        <dbReference type="Proteomes" id="UP001144096"/>
    </source>
</evidence>
<feature type="transmembrane region" description="Helical" evidence="6">
    <location>
        <begin position="50"/>
        <end position="71"/>
    </location>
</feature>
<evidence type="ECO:0000256" key="1">
    <source>
        <dbReference type="ARBA" id="ARBA00004651"/>
    </source>
</evidence>
<comment type="caution">
    <text evidence="8">The sequence shown here is derived from an EMBL/GenBank/DDBJ whole genome shotgun (WGS) entry which is preliminary data.</text>
</comment>
<dbReference type="AlphaFoldDB" id="A0A9X2SNK9"/>
<proteinExistence type="predicted"/>